<feature type="compositionally biased region" description="Polar residues" evidence="1">
    <location>
        <begin position="85"/>
        <end position="94"/>
    </location>
</feature>
<gene>
    <name evidence="3" type="ORF">AAF712_012308</name>
</gene>
<accession>A0ABR2ZHY4</accession>
<dbReference type="SUPFAM" id="SSF68906">
    <property type="entry name" value="SAP domain"/>
    <property type="match status" value="1"/>
</dbReference>
<evidence type="ECO:0000259" key="2">
    <source>
        <dbReference type="PROSITE" id="PS50800"/>
    </source>
</evidence>
<dbReference type="PROSITE" id="PS50800">
    <property type="entry name" value="SAP"/>
    <property type="match status" value="1"/>
</dbReference>
<evidence type="ECO:0000256" key="1">
    <source>
        <dbReference type="SAM" id="MobiDB-lite"/>
    </source>
</evidence>
<dbReference type="EMBL" id="JBBXMP010000157">
    <property type="protein sequence ID" value="KAL0060913.1"/>
    <property type="molecule type" value="Genomic_DNA"/>
</dbReference>
<organism evidence="3 4">
    <name type="scientific">Marasmius tenuissimus</name>
    <dbReference type="NCBI Taxonomy" id="585030"/>
    <lineage>
        <taxon>Eukaryota</taxon>
        <taxon>Fungi</taxon>
        <taxon>Dikarya</taxon>
        <taxon>Basidiomycota</taxon>
        <taxon>Agaricomycotina</taxon>
        <taxon>Agaricomycetes</taxon>
        <taxon>Agaricomycetidae</taxon>
        <taxon>Agaricales</taxon>
        <taxon>Marasmiineae</taxon>
        <taxon>Marasmiaceae</taxon>
        <taxon>Marasmius</taxon>
    </lineage>
</organism>
<feature type="compositionally biased region" description="Low complexity" evidence="1">
    <location>
        <begin position="218"/>
        <end position="243"/>
    </location>
</feature>
<name>A0ABR2ZHY4_9AGAR</name>
<protein>
    <recommendedName>
        <fullName evidence="2">SAP domain-containing protein</fullName>
    </recommendedName>
</protein>
<feature type="compositionally biased region" description="Basic residues" evidence="1">
    <location>
        <begin position="72"/>
        <end position="81"/>
    </location>
</feature>
<dbReference type="Proteomes" id="UP001437256">
    <property type="component" value="Unassembled WGS sequence"/>
</dbReference>
<dbReference type="InterPro" id="IPR003034">
    <property type="entry name" value="SAP_dom"/>
</dbReference>
<evidence type="ECO:0000313" key="3">
    <source>
        <dbReference type="EMBL" id="KAL0060913.1"/>
    </source>
</evidence>
<sequence length="399" mass="44154">MGRTVKCKLGLTPKEFSFPDEKSYQLDEMTVPELKELCRELSLSPTGTKSVLLERLKEFSGSPGKWDVVKPGARRSHKGPRKGSQAASKHVSQQRRLAQFGCANSVEGQNLEALKHNDPRTQDEIQYMLQFCARYVTEHPEIQAPRPKKPQATEPASKVIDARAISKQLDGLSSRLDAFMLGNNGPPAHSFPLLQPVVSSESPSPYSVFSADPIPIPSSSHSAEAAPPAPTSSLLQPPSASTSTQNLTSISETNDPIKTLTIASGLTLNYRLSEVPDPRSISYAKDIERLARQWSDDSPGFNADDCEVKIQGHGIALKYWPDVFGVKPKGSLDRRWGSMKATHNKWKWVASEYLGHDSREEFWAKFQKEGKPNGRMSYTEIVRALQERRKASASVLGED</sequence>
<feature type="domain" description="SAP" evidence="2">
    <location>
        <begin position="26"/>
        <end position="60"/>
    </location>
</feature>
<comment type="caution">
    <text evidence="3">The sequence shown here is derived from an EMBL/GenBank/DDBJ whole genome shotgun (WGS) entry which is preliminary data.</text>
</comment>
<dbReference type="InterPro" id="IPR036361">
    <property type="entry name" value="SAP_dom_sf"/>
</dbReference>
<proteinExistence type="predicted"/>
<dbReference type="Pfam" id="PF02037">
    <property type="entry name" value="SAP"/>
    <property type="match status" value="1"/>
</dbReference>
<reference evidence="3 4" key="1">
    <citation type="submission" date="2024-05" db="EMBL/GenBank/DDBJ databases">
        <title>A draft genome resource for the thread blight pathogen Marasmius tenuissimus strain MS-2.</title>
        <authorList>
            <person name="Yulfo-Soto G.E."/>
            <person name="Baruah I.K."/>
            <person name="Amoako-Attah I."/>
            <person name="Bukari Y."/>
            <person name="Meinhardt L.W."/>
            <person name="Bailey B.A."/>
            <person name="Cohen S.P."/>
        </authorList>
    </citation>
    <scope>NUCLEOTIDE SEQUENCE [LARGE SCALE GENOMIC DNA]</scope>
    <source>
        <strain evidence="3 4">MS-2</strain>
    </source>
</reference>
<dbReference type="Gene3D" id="1.10.720.30">
    <property type="entry name" value="SAP domain"/>
    <property type="match status" value="1"/>
</dbReference>
<feature type="region of interest" description="Disordered" evidence="1">
    <location>
        <begin position="218"/>
        <end position="252"/>
    </location>
</feature>
<evidence type="ECO:0000313" key="4">
    <source>
        <dbReference type="Proteomes" id="UP001437256"/>
    </source>
</evidence>
<feature type="region of interest" description="Disordered" evidence="1">
    <location>
        <begin position="61"/>
        <end position="94"/>
    </location>
</feature>
<keyword evidence="4" id="KW-1185">Reference proteome</keyword>
<dbReference type="SMART" id="SM00513">
    <property type="entry name" value="SAP"/>
    <property type="match status" value="1"/>
</dbReference>